<evidence type="ECO:0000313" key="4">
    <source>
        <dbReference type="Proteomes" id="UP000230251"/>
    </source>
</evidence>
<keyword evidence="1" id="KW-1133">Transmembrane helix</keyword>
<feature type="transmembrane region" description="Helical" evidence="1">
    <location>
        <begin position="65"/>
        <end position="85"/>
    </location>
</feature>
<feature type="domain" description="LysM" evidence="2">
    <location>
        <begin position="179"/>
        <end position="223"/>
    </location>
</feature>
<keyword evidence="1" id="KW-0812">Transmembrane</keyword>
<proteinExistence type="predicted"/>
<dbReference type="SUPFAM" id="SSF54106">
    <property type="entry name" value="LysM domain"/>
    <property type="match status" value="1"/>
</dbReference>
<dbReference type="InterPro" id="IPR016047">
    <property type="entry name" value="M23ase_b-sheet_dom"/>
</dbReference>
<dbReference type="CDD" id="cd00118">
    <property type="entry name" value="LysM"/>
    <property type="match status" value="2"/>
</dbReference>
<reference evidence="4" key="1">
    <citation type="submission" date="2017-09" db="EMBL/GenBank/DDBJ databases">
        <title>Depth-based differentiation of microbial function through sediment-hosted aquifers and enrichment of novel symbionts in the deep terrestrial subsurface.</title>
        <authorList>
            <person name="Probst A.J."/>
            <person name="Ladd B."/>
            <person name="Jarett J.K."/>
            <person name="Geller-Mcgrath D.E."/>
            <person name="Sieber C.M.K."/>
            <person name="Emerson J.B."/>
            <person name="Anantharaman K."/>
            <person name="Thomas B.C."/>
            <person name="Malmstrom R."/>
            <person name="Stieglmeier M."/>
            <person name="Klingl A."/>
            <person name="Woyke T."/>
            <person name="Ryan C.M."/>
            <person name="Banfield J.F."/>
        </authorList>
    </citation>
    <scope>NUCLEOTIDE SEQUENCE [LARGE SCALE GENOMIC DNA]</scope>
</reference>
<dbReference type="InterPro" id="IPR011055">
    <property type="entry name" value="Dup_hybrid_motif"/>
</dbReference>
<dbReference type="GO" id="GO:0004222">
    <property type="term" value="F:metalloendopeptidase activity"/>
    <property type="evidence" value="ECO:0007669"/>
    <property type="project" value="TreeGrafter"/>
</dbReference>
<dbReference type="Gene3D" id="2.70.70.10">
    <property type="entry name" value="Glucose Permease (Domain IIA)"/>
    <property type="match status" value="1"/>
</dbReference>
<dbReference type="Gene3D" id="3.10.350.10">
    <property type="entry name" value="LysM domain"/>
    <property type="match status" value="2"/>
</dbReference>
<dbReference type="PANTHER" id="PTHR21666:SF290">
    <property type="entry name" value="PEPTIDASE M23 DOMAIN PROTEIN"/>
    <property type="match status" value="1"/>
</dbReference>
<dbReference type="InterPro" id="IPR050570">
    <property type="entry name" value="Cell_wall_metabolism_enzyme"/>
</dbReference>
<dbReference type="AlphaFoldDB" id="A0A2M8EN38"/>
<evidence type="ECO:0000313" key="3">
    <source>
        <dbReference type="EMBL" id="PJC24150.1"/>
    </source>
</evidence>
<dbReference type="Pfam" id="PF01476">
    <property type="entry name" value="LysM"/>
    <property type="match status" value="2"/>
</dbReference>
<dbReference type="Proteomes" id="UP000230251">
    <property type="component" value="Unassembled WGS sequence"/>
</dbReference>
<feature type="transmembrane region" description="Helical" evidence="1">
    <location>
        <begin position="26"/>
        <end position="44"/>
    </location>
</feature>
<protein>
    <recommendedName>
        <fullName evidence="2">LysM domain-containing protein</fullName>
    </recommendedName>
</protein>
<name>A0A2M8EN38_9BACT</name>
<accession>A0A2M8EN38</accession>
<dbReference type="PANTHER" id="PTHR21666">
    <property type="entry name" value="PEPTIDASE-RELATED"/>
    <property type="match status" value="1"/>
</dbReference>
<dbReference type="Pfam" id="PF01551">
    <property type="entry name" value="Peptidase_M23"/>
    <property type="match status" value="1"/>
</dbReference>
<organism evidence="3 4">
    <name type="scientific">Candidatus Uhrbacteria bacterium CG_4_9_14_0_2_um_filter_41_50</name>
    <dbReference type="NCBI Taxonomy" id="1975031"/>
    <lineage>
        <taxon>Bacteria</taxon>
        <taxon>Candidatus Uhriibacteriota</taxon>
    </lineage>
</organism>
<dbReference type="InterPro" id="IPR036779">
    <property type="entry name" value="LysM_dom_sf"/>
</dbReference>
<dbReference type="InterPro" id="IPR018392">
    <property type="entry name" value="LysM"/>
</dbReference>
<evidence type="ECO:0000259" key="2">
    <source>
        <dbReference type="PROSITE" id="PS51782"/>
    </source>
</evidence>
<comment type="caution">
    <text evidence="3">The sequence shown here is derived from an EMBL/GenBank/DDBJ whole genome shotgun (WGS) entry which is preliminary data.</text>
</comment>
<evidence type="ECO:0000256" key="1">
    <source>
        <dbReference type="SAM" id="Phobius"/>
    </source>
</evidence>
<dbReference type="CDD" id="cd12797">
    <property type="entry name" value="M23_peptidase"/>
    <property type="match status" value="1"/>
</dbReference>
<dbReference type="PROSITE" id="PS51782">
    <property type="entry name" value="LYSM"/>
    <property type="match status" value="2"/>
</dbReference>
<dbReference type="EMBL" id="PFSI01000067">
    <property type="protein sequence ID" value="PJC24150.1"/>
    <property type="molecule type" value="Genomic_DNA"/>
</dbReference>
<gene>
    <name evidence="3" type="ORF">CO057_04535</name>
</gene>
<dbReference type="SUPFAM" id="SSF51261">
    <property type="entry name" value="Duplicated hybrid motif"/>
    <property type="match status" value="1"/>
</dbReference>
<dbReference type="SMART" id="SM00257">
    <property type="entry name" value="LysM"/>
    <property type="match status" value="2"/>
</dbReference>
<sequence length="433" mass="46907">MIRLFVRIKPYFLKTLKKIFSPLKKILMVLVIILLPIYRLLSIVRRNLSRIYRPAKNKMMAVIANRYLVHAIMAIIVLATVALNFQTTDVRAESFGERSLLYELVAGNNLEIIEEYASDTTAVELTGSSYQNQGTLSSLAYGISDIATKDASVTFIGGHLVSIPTTTETPSTAARSNVEKYTVQGGDTLSSIASNFGISINTLLWANNLTVRSVLQPGDVLAILPVDGITHTVKSGDTISSISQKYDIDQETITDYNGISTGDVLAVGDELLIPGGEKQIASASSSSAIGRIFTPPSVSSPTTTTSISTDSASSSGAMVWPTDMYVITQYYGWSHNGLDIDCGYDNDNYAADAGYVSYAGWMNGYGYLVEINHGNGIVTRYGHHASLYVAPGDYVYAGQPIGRCGTTGRSTGTHLHFELRVNGSTKNPLEYIR</sequence>
<keyword evidence="1" id="KW-0472">Membrane</keyword>
<feature type="domain" description="LysM" evidence="2">
    <location>
        <begin position="229"/>
        <end position="273"/>
    </location>
</feature>